<dbReference type="PRINTS" id="PR00095">
    <property type="entry name" value="ANTSNTHASEI"/>
</dbReference>
<dbReference type="GO" id="GO:0000162">
    <property type="term" value="P:L-tryptophan biosynthetic process"/>
    <property type="evidence" value="ECO:0007669"/>
    <property type="project" value="TreeGrafter"/>
</dbReference>
<dbReference type="PANTHER" id="PTHR11236">
    <property type="entry name" value="AMINOBENZOATE/ANTHRANILATE SYNTHASE"/>
    <property type="match status" value="1"/>
</dbReference>
<dbReference type="SUPFAM" id="SSF56322">
    <property type="entry name" value="ADC synthase"/>
    <property type="match status" value="1"/>
</dbReference>
<dbReference type="InterPro" id="IPR006805">
    <property type="entry name" value="Anth_synth_I_N"/>
</dbReference>
<feature type="domain" description="Anthranilate synthase component I N-terminal" evidence="2">
    <location>
        <begin position="22"/>
        <end position="151"/>
    </location>
</feature>
<dbReference type="PANTHER" id="PTHR11236:SF41">
    <property type="entry name" value="AMINODEOXYCHORISMATE SYNTHASE COMPONENT 1"/>
    <property type="match status" value="1"/>
</dbReference>
<dbReference type="Gene3D" id="3.60.120.10">
    <property type="entry name" value="Anthranilate synthase"/>
    <property type="match status" value="1"/>
</dbReference>
<organism evidence="3 4">
    <name type="scientific">Scopulibacillus darangshiensis</name>
    <dbReference type="NCBI Taxonomy" id="442528"/>
    <lineage>
        <taxon>Bacteria</taxon>
        <taxon>Bacillati</taxon>
        <taxon>Bacillota</taxon>
        <taxon>Bacilli</taxon>
        <taxon>Bacillales</taxon>
        <taxon>Sporolactobacillaceae</taxon>
        <taxon>Scopulibacillus</taxon>
    </lineage>
</organism>
<keyword evidence="4" id="KW-1185">Reference proteome</keyword>
<evidence type="ECO:0000313" key="4">
    <source>
        <dbReference type="Proteomes" id="UP000295416"/>
    </source>
</evidence>
<dbReference type="InterPro" id="IPR015890">
    <property type="entry name" value="Chorismate_C"/>
</dbReference>
<feature type="domain" description="Chorismate-utilising enzyme C-terminal" evidence="1">
    <location>
        <begin position="201"/>
        <end position="454"/>
    </location>
</feature>
<sequence>MTIQLTEYINVAYKYKESHFFDLYERLASRHTHSILLESGLRGDMSVIGFCPYAILKGKDHVLTIETKHSIEKKEGPLLESIKSWMKENGEYRESPPHPISQSVMGYLSYDLARDIEHLPNLATDDLDLPDIYLLAFQAVLVFDKKTSMLHVYIHDVDHEPVNALFEKIDEEILKDTDILDRASGDLPQAETLFATVSMDEEGFVRAAELAKEYIKAGDTFQINLSVRGQQPLLSEPISIYKKLRELNPSPYMGYLSFPECQIISGSPEQLIKKEGHLLSTRPIAGTRSRGKDHAEEAHLAGELLSSVKERAEHLMLVDLLRNDLGRVSRYGTVEVDELLTIEKYSHVMHLVSNVRGILDVEKDMFDVIRGIFPGGTITGAPKIRTMEIIEELEPVRRGLYTGSVGWMSSSGDMEWNIAIRTMIAKSQVAYVQAGAGIVYDSNPRHEYKECLKKAAALWRAKQLSEFLDEQRGES</sequence>
<reference evidence="3 4" key="1">
    <citation type="submission" date="2019-03" db="EMBL/GenBank/DDBJ databases">
        <title>Genomic Encyclopedia of Type Strains, Phase IV (KMG-IV): sequencing the most valuable type-strain genomes for metagenomic binning, comparative biology and taxonomic classification.</title>
        <authorList>
            <person name="Goeker M."/>
        </authorList>
    </citation>
    <scope>NUCLEOTIDE SEQUENCE [LARGE SCALE GENOMIC DNA]</scope>
    <source>
        <strain evidence="3 4">DSM 19377</strain>
    </source>
</reference>
<dbReference type="Pfam" id="PF00425">
    <property type="entry name" value="Chorismate_bind"/>
    <property type="match status" value="1"/>
</dbReference>
<evidence type="ECO:0000259" key="1">
    <source>
        <dbReference type="Pfam" id="PF00425"/>
    </source>
</evidence>
<dbReference type="InterPro" id="IPR005801">
    <property type="entry name" value="ADC_synthase"/>
</dbReference>
<dbReference type="Pfam" id="PF04715">
    <property type="entry name" value="Anth_synt_I_N"/>
    <property type="match status" value="1"/>
</dbReference>
<gene>
    <name evidence="3" type="ORF">EV207_1752</name>
</gene>
<protein>
    <submittedName>
        <fullName evidence="3">Para-aminobenzoate synthetase component 1</fullName>
    </submittedName>
</protein>
<dbReference type="InterPro" id="IPR019999">
    <property type="entry name" value="Anth_synth_I-like"/>
</dbReference>
<dbReference type="EMBL" id="SLXK01000075">
    <property type="protein sequence ID" value="TCP17762.1"/>
    <property type="molecule type" value="Genomic_DNA"/>
</dbReference>
<comment type="caution">
    <text evidence="3">The sequence shown here is derived from an EMBL/GenBank/DDBJ whole genome shotgun (WGS) entry which is preliminary data.</text>
</comment>
<proteinExistence type="predicted"/>
<evidence type="ECO:0000259" key="2">
    <source>
        <dbReference type="Pfam" id="PF04715"/>
    </source>
</evidence>
<dbReference type="AlphaFoldDB" id="A0A4R2N9W1"/>
<evidence type="ECO:0000313" key="3">
    <source>
        <dbReference type="EMBL" id="TCP17762.1"/>
    </source>
</evidence>
<name>A0A4R2N9W1_9BACL</name>
<dbReference type="RefSeq" id="WP_132748660.1">
    <property type="nucleotide sequence ID" value="NZ_SLXK01000075.1"/>
</dbReference>
<dbReference type="Proteomes" id="UP000295416">
    <property type="component" value="Unassembled WGS sequence"/>
</dbReference>
<accession>A0A4R2N9W1</accession>
<dbReference type="OrthoDB" id="9803598at2"/>